<dbReference type="InterPro" id="IPR010982">
    <property type="entry name" value="Lambda_DNA-bd_dom_sf"/>
</dbReference>
<evidence type="ECO:0000313" key="2">
    <source>
        <dbReference type="Proteomes" id="UP001249291"/>
    </source>
</evidence>
<organism evidence="1 2">
    <name type="scientific">Microbacterium foliorum</name>
    <dbReference type="NCBI Taxonomy" id="104336"/>
    <lineage>
        <taxon>Bacteria</taxon>
        <taxon>Bacillati</taxon>
        <taxon>Actinomycetota</taxon>
        <taxon>Actinomycetes</taxon>
        <taxon>Micrococcales</taxon>
        <taxon>Microbacteriaceae</taxon>
        <taxon>Microbacterium</taxon>
    </lineage>
</organism>
<dbReference type="Proteomes" id="UP001249291">
    <property type="component" value="Unassembled WGS sequence"/>
</dbReference>
<gene>
    <name evidence="1" type="ORF">QE375_001630</name>
</gene>
<dbReference type="SUPFAM" id="SSF47413">
    <property type="entry name" value="lambda repressor-like DNA-binding domains"/>
    <property type="match status" value="1"/>
</dbReference>
<keyword evidence="2" id="KW-1185">Reference proteome</keyword>
<dbReference type="RefSeq" id="WP_309689781.1">
    <property type="nucleotide sequence ID" value="NZ_JAVIZQ010000001.1"/>
</dbReference>
<sequence length="88" mass="9688">MENQAVEQRATEFVHRLADEVRVELVRQRRSARDLAAALGISEHTVGRRLNGSKPFNTFELVLVSSFLGLSYTALTERASSDLAAVAS</sequence>
<evidence type="ECO:0000313" key="1">
    <source>
        <dbReference type="EMBL" id="MDR6142076.1"/>
    </source>
</evidence>
<proteinExistence type="predicted"/>
<name>A0ABU1HQG4_9MICO</name>
<dbReference type="Gene3D" id="1.10.260.40">
    <property type="entry name" value="lambda repressor-like DNA-binding domains"/>
    <property type="match status" value="1"/>
</dbReference>
<dbReference type="EMBL" id="JAVIZQ010000001">
    <property type="protein sequence ID" value="MDR6142076.1"/>
    <property type="molecule type" value="Genomic_DNA"/>
</dbReference>
<comment type="caution">
    <text evidence="1">The sequence shown here is derived from an EMBL/GenBank/DDBJ whole genome shotgun (WGS) entry which is preliminary data.</text>
</comment>
<evidence type="ECO:0008006" key="3">
    <source>
        <dbReference type="Google" id="ProtNLM"/>
    </source>
</evidence>
<reference evidence="1 2" key="1">
    <citation type="submission" date="2023-08" db="EMBL/GenBank/DDBJ databases">
        <title>Functional and genomic diversity of the sorghum phyllosphere microbiome.</title>
        <authorList>
            <person name="Shade A."/>
        </authorList>
    </citation>
    <scope>NUCLEOTIDE SEQUENCE [LARGE SCALE GENOMIC DNA]</scope>
    <source>
        <strain evidence="1 2">SORGH_AS_0445</strain>
    </source>
</reference>
<protein>
    <recommendedName>
        <fullName evidence="3">HTH cro/C1-type domain-containing protein</fullName>
    </recommendedName>
</protein>
<accession>A0ABU1HQG4</accession>